<evidence type="ECO:0000313" key="2">
    <source>
        <dbReference type="Proteomes" id="UP000447434"/>
    </source>
</evidence>
<proteinExistence type="predicted"/>
<dbReference type="EMBL" id="WOCE01000003">
    <property type="protein sequence ID" value="KAE9617700.1"/>
    <property type="molecule type" value="Genomic_DNA"/>
</dbReference>
<gene>
    <name evidence="1" type="ORF">Lalb_Chr03g0038111</name>
</gene>
<evidence type="ECO:0000313" key="1">
    <source>
        <dbReference type="EMBL" id="KAE9617700.1"/>
    </source>
</evidence>
<dbReference type="AlphaFoldDB" id="A0A6A4QV20"/>
<accession>A0A6A4QV20</accession>
<comment type="caution">
    <text evidence="1">The sequence shown here is derived from an EMBL/GenBank/DDBJ whole genome shotgun (WGS) entry which is preliminary data.</text>
</comment>
<dbReference type="Proteomes" id="UP000447434">
    <property type="component" value="Chromosome 3"/>
</dbReference>
<protein>
    <submittedName>
        <fullName evidence="1">Uncharacterized protein</fullName>
    </submittedName>
</protein>
<organism evidence="1 2">
    <name type="scientific">Lupinus albus</name>
    <name type="common">White lupine</name>
    <name type="synonym">Lupinus termis</name>
    <dbReference type="NCBI Taxonomy" id="3870"/>
    <lineage>
        <taxon>Eukaryota</taxon>
        <taxon>Viridiplantae</taxon>
        <taxon>Streptophyta</taxon>
        <taxon>Embryophyta</taxon>
        <taxon>Tracheophyta</taxon>
        <taxon>Spermatophyta</taxon>
        <taxon>Magnoliopsida</taxon>
        <taxon>eudicotyledons</taxon>
        <taxon>Gunneridae</taxon>
        <taxon>Pentapetalae</taxon>
        <taxon>rosids</taxon>
        <taxon>fabids</taxon>
        <taxon>Fabales</taxon>
        <taxon>Fabaceae</taxon>
        <taxon>Papilionoideae</taxon>
        <taxon>50 kb inversion clade</taxon>
        <taxon>genistoids sensu lato</taxon>
        <taxon>core genistoids</taxon>
        <taxon>Genisteae</taxon>
        <taxon>Lupinus</taxon>
    </lineage>
</organism>
<reference evidence="2" key="1">
    <citation type="journal article" date="2020" name="Nat. Commun.">
        <title>Genome sequence of the cluster root forming white lupin.</title>
        <authorList>
            <person name="Hufnagel B."/>
            <person name="Marques A."/>
            <person name="Soriano A."/>
            <person name="Marques L."/>
            <person name="Divol F."/>
            <person name="Doumas P."/>
            <person name="Sallet E."/>
            <person name="Mancinotti D."/>
            <person name="Carrere S."/>
            <person name="Marande W."/>
            <person name="Arribat S."/>
            <person name="Keller J."/>
            <person name="Huneau C."/>
            <person name="Blein T."/>
            <person name="Aime D."/>
            <person name="Laguerre M."/>
            <person name="Taylor J."/>
            <person name="Schubert V."/>
            <person name="Nelson M."/>
            <person name="Geu-Flores F."/>
            <person name="Crespi M."/>
            <person name="Gallardo-Guerrero K."/>
            <person name="Delaux P.-M."/>
            <person name="Salse J."/>
            <person name="Berges H."/>
            <person name="Guyot R."/>
            <person name="Gouzy J."/>
            <person name="Peret B."/>
        </authorList>
    </citation>
    <scope>NUCLEOTIDE SEQUENCE [LARGE SCALE GENOMIC DNA]</scope>
    <source>
        <strain evidence="2">cv. Amiga</strain>
    </source>
</reference>
<sequence>MKFEEILQDLKEMQVLGKVLAYMYHHHKHVGGFLDFQFMGGNMQ</sequence>
<name>A0A6A4QV20_LUPAL</name>
<keyword evidence="2" id="KW-1185">Reference proteome</keyword>